<dbReference type="InterPro" id="IPR052014">
    <property type="entry name" value="Dictyostelium_Tiger"/>
</dbReference>
<name>A0ABT9BEN8_9BACT</name>
<dbReference type="InterPro" id="IPR026444">
    <property type="entry name" value="Secre_tail"/>
</dbReference>
<sequence length="1302" mass="128670">MTRFFTTRLLACLSMLLLWSGLASAAPFTPGNLVVVRVGDAVTAPASGVAAATFLLEYTPTGTLVQTIALPTATSGTNRSLTNTTSSSSEGYLSRSADGRYLLVPGYDAVPGTAALVATASTATNRVIGRVAADGSIDTSTRIDDAFSAGNIRSVASADGANFYASGSNSGVRYLPLGNTGPTTAINTTPTNLRVLSIYGGNLYVSAATGAFQGISQVGTGLPTTTGQTVTLLPGFPTASGPQPYAFYFADLSATVPGVDVVYVADDRTATPGGVQKWSLVGGTWTLNGSILSAATSPLAVRGITGQTTGTTVSLGVSGNGGLYFFSDATGYNVAPAITTLPAPIATAGGNGAVFRGVAFAPEAATTTAPTIASFTPTTGAAGATVTLTGTNLTGATAVTLNGVAITGYTVVNATTITFVLPTGATSGTIAVTTPGGTATSTGSFTVTVATPAPTITSFTPATGPAGTVVTVTGTNFTGATGATINGTAGTSFMVMSATEVMFTVPAGATSGTIAVTTAGGTATSTGTFTVTTPTAAPTIASFSPATAAVGATVTLTGTNLTGATAVTLNGVAITGYTVVNATTITFVLPTGAASGPIAVTTPGGTATSSTSFTVTTPSTGNFIEDFELGTRTTNYNGTTPLALTTGNWTFVEALIGDLANDKKNGAKAARIRGGGTITMEFDKPNGAGVISLQAATFGNDTGASFTLSISTDGGSTFTPIAGTPATLNATLTPYTFTVNQTGNIRLRIGTTNTAAAANPRINIDDVSITDASAPTTATLTAAPATLPAFSTVVGTPSTSQSFAITGVVLTADATITAPAGYEVSLSAAGPYTASVTVSPTSGSIASTTIYVRLTGAAIGTPAGNVTVASTGATTQNVAVTGTVTATAPVAPTITSFTPTTGAAGATVTITGTNLTGATAVTLNGVAITGFTVVDGNTITFVVPASAATGTIAVTTPGGTATSTSTFTVTPTATVPVLSTISPVRAVVGGPGFVMTLTGTGFTATTQVTIGTNTYTAATVNAGATSITINVPASQIATIGQFPITANNGGAASAVRDFFVVPAATSLAYEDFEAGTKAASGYSAGPVTLRSGEWNFTEALLGDLFNDRVNQVRAARIRGGGSIAMNFDKPDGAGVITVQAAMYGTDTPTTFTVEISTNGGTTYTVLPGAPTVLTTTLTTYSFVANVTGNVRLRISTAAPTGNTARINIDDINIPNFLATNPGSALPGLALYPNPAQDRLTVSLPTAGAATVALRDLTGRVVLAEAPLAANGVVTLPASLATGTYLLEVRQNGVTAVRRVAKN</sequence>
<dbReference type="PANTHER" id="PTHR31341">
    <property type="entry name" value="IPT/TIG DOMAIN-CONTAINING PROTEIN-RELATED-RELATED"/>
    <property type="match status" value="1"/>
</dbReference>
<dbReference type="RefSeq" id="WP_305007589.1">
    <property type="nucleotide sequence ID" value="NZ_JAUQSY010000010.1"/>
</dbReference>
<evidence type="ECO:0000259" key="3">
    <source>
        <dbReference type="SMART" id="SM00429"/>
    </source>
</evidence>
<feature type="domain" description="IPT/TIG" evidence="3">
    <location>
        <begin position="537"/>
        <end position="616"/>
    </location>
</feature>
<dbReference type="SUPFAM" id="SSF81296">
    <property type="entry name" value="E set domains"/>
    <property type="match status" value="5"/>
</dbReference>
<dbReference type="InterPro" id="IPR014756">
    <property type="entry name" value="Ig_E-set"/>
</dbReference>
<evidence type="ECO:0000313" key="5">
    <source>
        <dbReference type="Proteomes" id="UP001176429"/>
    </source>
</evidence>
<dbReference type="NCBIfam" id="TIGR04183">
    <property type="entry name" value="Por_Secre_tail"/>
    <property type="match status" value="1"/>
</dbReference>
<organism evidence="4 5">
    <name type="scientific">Hymenobacter aranciens</name>
    <dbReference type="NCBI Taxonomy" id="3063996"/>
    <lineage>
        <taxon>Bacteria</taxon>
        <taxon>Pseudomonadati</taxon>
        <taxon>Bacteroidota</taxon>
        <taxon>Cytophagia</taxon>
        <taxon>Cytophagales</taxon>
        <taxon>Hymenobacteraceae</taxon>
        <taxon>Hymenobacter</taxon>
    </lineage>
</organism>
<feature type="chain" id="PRO_5046942487" evidence="2">
    <location>
        <begin position="26"/>
        <end position="1302"/>
    </location>
</feature>
<feature type="domain" description="IPT/TIG" evidence="3">
    <location>
        <begin position="975"/>
        <end position="1061"/>
    </location>
</feature>
<feature type="domain" description="IPT/TIG" evidence="3">
    <location>
        <begin position="369"/>
        <end position="448"/>
    </location>
</feature>
<dbReference type="EMBL" id="JAUQSY010000010">
    <property type="protein sequence ID" value="MDO7876235.1"/>
    <property type="molecule type" value="Genomic_DNA"/>
</dbReference>
<feature type="domain" description="IPT/TIG" evidence="3">
    <location>
        <begin position="891"/>
        <end position="970"/>
    </location>
</feature>
<accession>A0ABT9BEN8</accession>
<dbReference type="Gene3D" id="2.60.40.10">
    <property type="entry name" value="Immunoglobulins"/>
    <property type="match status" value="5"/>
</dbReference>
<dbReference type="CDD" id="cd00102">
    <property type="entry name" value="IPT"/>
    <property type="match status" value="2"/>
</dbReference>
<feature type="domain" description="IPT/TIG" evidence="3">
    <location>
        <begin position="453"/>
        <end position="532"/>
    </location>
</feature>
<dbReference type="Pfam" id="PF01833">
    <property type="entry name" value="TIG"/>
    <property type="match status" value="5"/>
</dbReference>
<evidence type="ECO:0000256" key="1">
    <source>
        <dbReference type="ARBA" id="ARBA00023180"/>
    </source>
</evidence>
<dbReference type="SMART" id="SM00429">
    <property type="entry name" value="IPT"/>
    <property type="match status" value="5"/>
</dbReference>
<reference evidence="4" key="1">
    <citation type="submission" date="2023-07" db="EMBL/GenBank/DDBJ databases">
        <authorList>
            <person name="Kim M.K."/>
        </authorList>
    </citation>
    <scope>NUCLEOTIDE SEQUENCE</scope>
    <source>
        <strain evidence="4">ASUV-10-1</strain>
    </source>
</reference>
<keyword evidence="2" id="KW-0732">Signal</keyword>
<keyword evidence="5" id="KW-1185">Reference proteome</keyword>
<comment type="caution">
    <text evidence="4">The sequence shown here is derived from an EMBL/GenBank/DDBJ whole genome shotgun (WGS) entry which is preliminary data.</text>
</comment>
<dbReference type="InterPro" id="IPR013783">
    <property type="entry name" value="Ig-like_fold"/>
</dbReference>
<dbReference type="Proteomes" id="UP001176429">
    <property type="component" value="Unassembled WGS sequence"/>
</dbReference>
<dbReference type="PANTHER" id="PTHR31341:SF16">
    <property type="entry name" value="CONTACT SITE A PROTEIN"/>
    <property type="match status" value="1"/>
</dbReference>
<gene>
    <name evidence="4" type="ORF">Q5H93_15935</name>
</gene>
<protein>
    <submittedName>
        <fullName evidence="4">IPT/TIG domain-containing protein</fullName>
    </submittedName>
</protein>
<dbReference type="InterPro" id="IPR002909">
    <property type="entry name" value="IPT_dom"/>
</dbReference>
<keyword evidence="1" id="KW-0325">Glycoprotein</keyword>
<evidence type="ECO:0000256" key="2">
    <source>
        <dbReference type="SAM" id="SignalP"/>
    </source>
</evidence>
<evidence type="ECO:0000313" key="4">
    <source>
        <dbReference type="EMBL" id="MDO7876235.1"/>
    </source>
</evidence>
<feature type="signal peptide" evidence="2">
    <location>
        <begin position="1"/>
        <end position="25"/>
    </location>
</feature>
<proteinExistence type="predicted"/>